<proteinExistence type="predicted"/>
<dbReference type="AlphaFoldDB" id="A0A8X6NBY6"/>
<name>A0A8X6NBY6_NEPPI</name>
<reference evidence="1" key="1">
    <citation type="submission" date="2020-08" db="EMBL/GenBank/DDBJ databases">
        <title>Multicomponent nature underlies the extraordinary mechanical properties of spider dragline silk.</title>
        <authorList>
            <person name="Kono N."/>
            <person name="Nakamura H."/>
            <person name="Mori M."/>
            <person name="Yoshida Y."/>
            <person name="Ohtoshi R."/>
            <person name="Malay A.D."/>
            <person name="Moran D.A.P."/>
            <person name="Tomita M."/>
            <person name="Numata K."/>
            <person name="Arakawa K."/>
        </authorList>
    </citation>
    <scope>NUCLEOTIDE SEQUENCE</scope>
</reference>
<dbReference type="EMBL" id="BMAW01056432">
    <property type="protein sequence ID" value="GFT05826.1"/>
    <property type="molecule type" value="Genomic_DNA"/>
</dbReference>
<gene>
    <name evidence="1" type="ORF">NPIL_320701</name>
</gene>
<organism evidence="1 2">
    <name type="scientific">Nephila pilipes</name>
    <name type="common">Giant wood spider</name>
    <name type="synonym">Nephila maculata</name>
    <dbReference type="NCBI Taxonomy" id="299642"/>
    <lineage>
        <taxon>Eukaryota</taxon>
        <taxon>Metazoa</taxon>
        <taxon>Ecdysozoa</taxon>
        <taxon>Arthropoda</taxon>
        <taxon>Chelicerata</taxon>
        <taxon>Arachnida</taxon>
        <taxon>Araneae</taxon>
        <taxon>Araneomorphae</taxon>
        <taxon>Entelegynae</taxon>
        <taxon>Araneoidea</taxon>
        <taxon>Nephilidae</taxon>
        <taxon>Nephila</taxon>
    </lineage>
</organism>
<evidence type="ECO:0000313" key="1">
    <source>
        <dbReference type="EMBL" id="GFT05826.1"/>
    </source>
</evidence>
<evidence type="ECO:0000313" key="2">
    <source>
        <dbReference type="Proteomes" id="UP000887013"/>
    </source>
</evidence>
<accession>A0A8X6NBY6</accession>
<protein>
    <submittedName>
        <fullName evidence="1">Uncharacterized protein</fullName>
    </submittedName>
</protein>
<keyword evidence="2" id="KW-1185">Reference proteome</keyword>
<dbReference type="Proteomes" id="UP000887013">
    <property type="component" value="Unassembled WGS sequence"/>
</dbReference>
<comment type="caution">
    <text evidence="1">The sequence shown here is derived from an EMBL/GenBank/DDBJ whole genome shotgun (WGS) entry which is preliminary data.</text>
</comment>
<sequence>MPAKNVQAIPSSKNIEELDSTISFAVNDAANLTNEVIFLYNVSDFKTRYERLISAQGYFAMAYVAKSALESEGKCPVNKLIEGGNEDTTPLIFDLFQGGNCTLNSDLGSCSILLSL</sequence>